<accession>A0A1D3CRA0</accession>
<evidence type="ECO:0000313" key="4">
    <source>
        <dbReference type="Proteomes" id="UP000095192"/>
    </source>
</evidence>
<feature type="coiled-coil region" evidence="1">
    <location>
        <begin position="45"/>
        <end position="90"/>
    </location>
</feature>
<reference evidence="3 4" key="1">
    <citation type="journal article" date="2016" name="BMC Genomics">
        <title>Comparative genomics reveals Cyclospora cayetanensis possesses coccidia-like metabolism and invasion components but unique surface antigens.</title>
        <authorList>
            <person name="Liu S."/>
            <person name="Wang L."/>
            <person name="Zheng H."/>
            <person name="Xu Z."/>
            <person name="Roellig D.M."/>
            <person name="Li N."/>
            <person name="Frace M.A."/>
            <person name="Tang K."/>
            <person name="Arrowood M.J."/>
            <person name="Moss D.M."/>
            <person name="Zhang L."/>
            <person name="Feng Y."/>
            <person name="Xiao L."/>
        </authorList>
    </citation>
    <scope>NUCLEOTIDE SEQUENCE [LARGE SCALE GENOMIC DNA]</scope>
    <source>
        <strain evidence="3 4">CHN_HEN01</strain>
    </source>
</reference>
<proteinExistence type="predicted"/>
<dbReference type="VEuPathDB" id="ToxoDB:LOC34623225"/>
<protein>
    <submittedName>
        <fullName evidence="3">Uncharacterized protein</fullName>
    </submittedName>
</protein>
<keyword evidence="1" id="KW-0175">Coiled coil</keyword>
<keyword evidence="4" id="KW-1185">Reference proteome</keyword>
<dbReference type="Proteomes" id="UP000095192">
    <property type="component" value="Unassembled WGS sequence"/>
</dbReference>
<dbReference type="VEuPathDB" id="ToxoDB:cyc_07217"/>
<name>A0A1D3CRA0_9EIME</name>
<evidence type="ECO:0000256" key="2">
    <source>
        <dbReference type="SAM" id="MobiDB-lite"/>
    </source>
</evidence>
<dbReference type="InParanoid" id="A0A1D3CRA0"/>
<organism evidence="3 4">
    <name type="scientific">Cyclospora cayetanensis</name>
    <dbReference type="NCBI Taxonomy" id="88456"/>
    <lineage>
        <taxon>Eukaryota</taxon>
        <taxon>Sar</taxon>
        <taxon>Alveolata</taxon>
        <taxon>Apicomplexa</taxon>
        <taxon>Conoidasida</taxon>
        <taxon>Coccidia</taxon>
        <taxon>Eucoccidiorida</taxon>
        <taxon>Eimeriorina</taxon>
        <taxon>Eimeriidae</taxon>
        <taxon>Cyclospora</taxon>
    </lineage>
</organism>
<dbReference type="AlphaFoldDB" id="A0A1D3CRA0"/>
<feature type="compositionally biased region" description="Low complexity" evidence="2">
    <location>
        <begin position="316"/>
        <end position="325"/>
    </location>
</feature>
<comment type="caution">
    <text evidence="3">The sequence shown here is derived from an EMBL/GenBank/DDBJ whole genome shotgun (WGS) entry which is preliminary data.</text>
</comment>
<evidence type="ECO:0000256" key="1">
    <source>
        <dbReference type="SAM" id="Coils"/>
    </source>
</evidence>
<gene>
    <name evidence="3" type="ORF">cyc_07217</name>
</gene>
<sequence length="470" mass="50621">MKRRLDSGTPRYCVWSVSTVLTAREALQRLDREMRSDLCVFQKKVQTAERQRQQLHRTLHRHQQKLDRLLLEEEAAVQQKTAAAAELEAALVASGAKVPQNAFAETLACLSPAAAAGEGLPRTAAAAAAAALLPPAEVSLAKAAERETVAASGLSAESAEDTDGTKADCARAVTRRRGEVEGEGGSVAAAQASAAVATESGETVLDPASLGRRRHHGIRAVLTAVRWSSRSASAKQKSRRHSCMAQTTTTTTPSRQAQSCRQREACRGGQEAHAGNSLPAECREKQNGDEDGMENASSKELHRSEAIAAEANRGRSSICNSASSSCRGKALLPNSRPWEAREQSEDVGDNFKSHSRFGGAYARNLTGPLLKKVAASERLSSRTRAAVLQQREVCYAMAVDIRELTEAKNRMQLSMSTFIECQEDKRRGLARNLLQQALWLGVLPCAASAVAPKPLQQLLATEPRSHFLGK</sequence>
<dbReference type="EMBL" id="JROU02002251">
    <property type="protein sequence ID" value="OEH73702.1"/>
    <property type="molecule type" value="Genomic_DNA"/>
</dbReference>
<feature type="region of interest" description="Disordered" evidence="2">
    <location>
        <begin position="230"/>
        <end position="346"/>
    </location>
</feature>
<evidence type="ECO:0000313" key="3">
    <source>
        <dbReference type="EMBL" id="OEH73702.1"/>
    </source>
</evidence>